<protein>
    <submittedName>
        <fullName evidence="1">Uncharacterized protein</fullName>
    </submittedName>
</protein>
<name>W7FLE4_PLAF8</name>
<gene>
    <name evidence="1" type="ORF">PFBG_00648</name>
</gene>
<dbReference type="Proteomes" id="UP000030688">
    <property type="component" value="Unassembled WGS sequence"/>
</dbReference>
<evidence type="ECO:0000313" key="1">
    <source>
        <dbReference type="EMBL" id="EUR79158.1"/>
    </source>
</evidence>
<proteinExistence type="predicted"/>
<reference evidence="2" key="1">
    <citation type="submission" date="2007-11" db="EMBL/GenBank/DDBJ databases">
        <authorList>
            <consortium name="The Broad Institute Genome Sequencing Platform"/>
            <person name="Volkman S.K."/>
            <person name="Daily J.P."/>
            <person name="Sarr O."/>
            <person name="Ndiaye D."/>
            <person name="Ndir O."/>
            <person name="Mboup S."/>
            <person name="Lukens A."/>
            <person name="Stange-Thomann N."/>
            <person name="Mauceli E."/>
            <person name="Gnerre S."/>
            <person name="Jaffe D."/>
            <person name="Zainoun J."/>
            <person name="Wiegand R.C."/>
            <person name="Birren B."/>
            <person name="Galagan J."/>
            <person name="Lander E."/>
            <person name="Wirth D.F."/>
        </authorList>
    </citation>
    <scope>NUCLEOTIDE SEQUENCE [LARGE SCALE GENOMIC DNA]</scope>
    <source>
        <strain evidence="2">7G8</strain>
    </source>
</reference>
<sequence>MFYFFMVIIILNSR</sequence>
<evidence type="ECO:0000313" key="2">
    <source>
        <dbReference type="Proteomes" id="UP000030688"/>
    </source>
</evidence>
<reference evidence="1 2" key="2">
    <citation type="submission" date="2013-02" db="EMBL/GenBank/DDBJ databases">
        <title>The Genome Sequence of Plasmodium falciparum 7G8.</title>
        <authorList>
            <consortium name="The Broad Institute Genome Sequencing Platform"/>
            <consortium name="The Broad Institute Genome Sequencing Center for Infectious Disease"/>
            <person name="Neafsey D."/>
            <person name="Cheeseman I."/>
            <person name="Volkman S."/>
            <person name="Adams J."/>
            <person name="Walker B."/>
            <person name="Young S.K."/>
            <person name="Zeng Q."/>
            <person name="Gargeya S."/>
            <person name="Fitzgerald M."/>
            <person name="Haas B."/>
            <person name="Abouelleil A."/>
            <person name="Alvarado L."/>
            <person name="Arachchi H.M."/>
            <person name="Berlin A.M."/>
            <person name="Chapman S.B."/>
            <person name="Dewar J."/>
            <person name="Goldberg J."/>
            <person name="Griggs A."/>
            <person name="Gujja S."/>
            <person name="Hansen M."/>
            <person name="Howarth C."/>
            <person name="Imamovic A."/>
            <person name="Larimer J."/>
            <person name="McCowan C."/>
            <person name="Murphy C."/>
            <person name="Neiman D."/>
            <person name="Pearson M."/>
            <person name="Priest M."/>
            <person name="Roberts A."/>
            <person name="Saif S."/>
            <person name="Shea T."/>
            <person name="Sisk P."/>
            <person name="Sykes S."/>
            <person name="Wortman J."/>
            <person name="Nusbaum C."/>
            <person name="Birren B."/>
        </authorList>
    </citation>
    <scope>NUCLEOTIDE SEQUENCE [LARGE SCALE GENOMIC DNA]</scope>
    <source>
        <strain evidence="1 2">7G8</strain>
    </source>
</reference>
<accession>W7FLE4</accession>
<organism evidence="1 2">
    <name type="scientific">Plasmodium falciparum (isolate 7G8)</name>
    <dbReference type="NCBI Taxonomy" id="57266"/>
    <lineage>
        <taxon>Eukaryota</taxon>
        <taxon>Sar</taxon>
        <taxon>Alveolata</taxon>
        <taxon>Apicomplexa</taxon>
        <taxon>Aconoidasida</taxon>
        <taxon>Haemosporida</taxon>
        <taxon>Plasmodiidae</taxon>
        <taxon>Plasmodium</taxon>
        <taxon>Plasmodium (Laverania)</taxon>
    </lineage>
</organism>
<dbReference type="EMBL" id="KE123587">
    <property type="protein sequence ID" value="EUR79158.1"/>
    <property type="molecule type" value="Genomic_DNA"/>
</dbReference>